<name>A0A4Y2PIE7_ARAVE</name>
<proteinExistence type="predicted"/>
<reference evidence="1 2" key="1">
    <citation type="journal article" date="2019" name="Sci. Rep.">
        <title>Orb-weaving spider Araneus ventricosus genome elucidates the spidroin gene catalogue.</title>
        <authorList>
            <person name="Kono N."/>
            <person name="Nakamura H."/>
            <person name="Ohtoshi R."/>
            <person name="Moran D.A.P."/>
            <person name="Shinohara A."/>
            <person name="Yoshida Y."/>
            <person name="Fujiwara M."/>
            <person name="Mori M."/>
            <person name="Tomita M."/>
            <person name="Arakawa K."/>
        </authorList>
    </citation>
    <scope>NUCLEOTIDE SEQUENCE [LARGE SCALE GENOMIC DNA]</scope>
</reference>
<gene>
    <name evidence="1" type="ORF">AVEN_49257_1</name>
</gene>
<keyword evidence="2" id="KW-1185">Reference proteome</keyword>
<sequence>MDSRCLGTNLTLREYQKYHFHIASCLKMIENAWEEVTKRTLTSAWKKFWSESIVECDIEESETVPCGAYSQRDCVCGQGTGGG</sequence>
<comment type="caution">
    <text evidence="1">The sequence shown here is derived from an EMBL/GenBank/DDBJ whole genome shotgun (WGS) entry which is preliminary data.</text>
</comment>
<dbReference type="Proteomes" id="UP000499080">
    <property type="component" value="Unassembled WGS sequence"/>
</dbReference>
<evidence type="ECO:0008006" key="3">
    <source>
        <dbReference type="Google" id="ProtNLM"/>
    </source>
</evidence>
<dbReference type="OrthoDB" id="7422307at2759"/>
<organism evidence="1 2">
    <name type="scientific">Araneus ventricosus</name>
    <name type="common">Orbweaver spider</name>
    <name type="synonym">Epeira ventricosa</name>
    <dbReference type="NCBI Taxonomy" id="182803"/>
    <lineage>
        <taxon>Eukaryota</taxon>
        <taxon>Metazoa</taxon>
        <taxon>Ecdysozoa</taxon>
        <taxon>Arthropoda</taxon>
        <taxon>Chelicerata</taxon>
        <taxon>Arachnida</taxon>
        <taxon>Araneae</taxon>
        <taxon>Araneomorphae</taxon>
        <taxon>Entelegynae</taxon>
        <taxon>Araneoidea</taxon>
        <taxon>Araneidae</taxon>
        <taxon>Araneus</taxon>
    </lineage>
</organism>
<accession>A0A4Y2PIE7</accession>
<evidence type="ECO:0000313" key="2">
    <source>
        <dbReference type="Proteomes" id="UP000499080"/>
    </source>
</evidence>
<evidence type="ECO:0000313" key="1">
    <source>
        <dbReference type="EMBL" id="GBN50912.1"/>
    </source>
</evidence>
<dbReference type="AlphaFoldDB" id="A0A4Y2PIE7"/>
<protein>
    <recommendedName>
        <fullName evidence="3">DDE-1 domain-containing protein</fullName>
    </recommendedName>
</protein>
<dbReference type="EMBL" id="BGPR01011357">
    <property type="protein sequence ID" value="GBN50912.1"/>
    <property type="molecule type" value="Genomic_DNA"/>
</dbReference>